<evidence type="ECO:0000256" key="17">
    <source>
        <dbReference type="ARBA" id="ARBA00023268"/>
    </source>
</evidence>
<keyword evidence="12" id="KW-0229">DNA integration</keyword>
<dbReference type="Pfam" id="PF07727">
    <property type="entry name" value="RVT_2"/>
    <property type="match status" value="1"/>
</dbReference>
<evidence type="ECO:0000256" key="16">
    <source>
        <dbReference type="ARBA" id="ARBA00023172"/>
    </source>
</evidence>
<feature type="domain" description="CCHC-type" evidence="19">
    <location>
        <begin position="225"/>
        <end position="241"/>
    </location>
</feature>
<gene>
    <name evidence="21" type="primary">POLX</name>
</gene>
<keyword evidence="10" id="KW-0067">ATP-binding</keyword>
<keyword evidence="15" id="KW-0917">Virion maturation</keyword>
<name>W8BEX4_CERCA</name>
<dbReference type="InterPro" id="IPR039537">
    <property type="entry name" value="Retrotran_Ty1/copia-like"/>
</dbReference>
<dbReference type="GO" id="GO:0006508">
    <property type="term" value="P:proteolysis"/>
    <property type="evidence" value="ECO:0007669"/>
    <property type="project" value="UniProtKB-KW"/>
</dbReference>
<evidence type="ECO:0000256" key="8">
    <source>
        <dbReference type="ARBA" id="ARBA00022759"/>
    </source>
</evidence>
<dbReference type="SUPFAM" id="SSF53098">
    <property type="entry name" value="Ribonuclease H-like"/>
    <property type="match status" value="1"/>
</dbReference>
<dbReference type="InterPro" id="IPR043502">
    <property type="entry name" value="DNA/RNA_pol_sf"/>
</dbReference>
<organism evidence="21">
    <name type="scientific">Ceratitis capitata</name>
    <name type="common">Mediterranean fruit fly</name>
    <name type="synonym">Tephritis capitata</name>
    <dbReference type="NCBI Taxonomy" id="7213"/>
    <lineage>
        <taxon>Eukaryota</taxon>
        <taxon>Metazoa</taxon>
        <taxon>Ecdysozoa</taxon>
        <taxon>Arthropoda</taxon>
        <taxon>Hexapoda</taxon>
        <taxon>Insecta</taxon>
        <taxon>Pterygota</taxon>
        <taxon>Neoptera</taxon>
        <taxon>Endopterygota</taxon>
        <taxon>Diptera</taxon>
        <taxon>Brachycera</taxon>
        <taxon>Muscomorpha</taxon>
        <taxon>Tephritoidea</taxon>
        <taxon>Tephritidae</taxon>
        <taxon>Ceratitis</taxon>
        <taxon>Ceratitis</taxon>
    </lineage>
</organism>
<dbReference type="GO" id="GO:0015074">
    <property type="term" value="P:DNA integration"/>
    <property type="evidence" value="ECO:0007669"/>
    <property type="project" value="UniProtKB-KW"/>
</dbReference>
<keyword evidence="4" id="KW-0540">Nuclease</keyword>
<reference evidence="21" key="1">
    <citation type="submission" date="2013-07" db="EMBL/GenBank/DDBJ databases">
        <authorList>
            <person name="Geib S."/>
        </authorList>
    </citation>
    <scope>NUCLEOTIDE SEQUENCE</scope>
</reference>
<keyword evidence="6" id="KW-0547">Nucleotide-binding</keyword>
<dbReference type="Pfam" id="PF00098">
    <property type="entry name" value="zf-CCHC"/>
    <property type="match status" value="1"/>
</dbReference>
<keyword evidence="17" id="KW-0511">Multifunctional enzyme</keyword>
<keyword evidence="7" id="KW-0064">Aspartyl protease</keyword>
<dbReference type="PROSITE" id="PS50994">
    <property type="entry name" value="INTEGRASE"/>
    <property type="match status" value="1"/>
</dbReference>
<dbReference type="GO" id="GO:0008270">
    <property type="term" value="F:zinc ion binding"/>
    <property type="evidence" value="ECO:0007669"/>
    <property type="project" value="UniProtKB-KW"/>
</dbReference>
<keyword evidence="18" id="KW-0863">Zinc-finger</keyword>
<dbReference type="PROSITE" id="PS50158">
    <property type="entry name" value="ZF_CCHC"/>
    <property type="match status" value="1"/>
</dbReference>
<protein>
    <submittedName>
        <fullName evidence="21">Retrovirus-related Pol polyprotein from transposon TNT 1-94</fullName>
    </submittedName>
</protein>
<dbReference type="SMART" id="SM00343">
    <property type="entry name" value="ZnF_C2HC"/>
    <property type="match status" value="1"/>
</dbReference>
<evidence type="ECO:0000256" key="5">
    <source>
        <dbReference type="ARBA" id="ARBA00022723"/>
    </source>
</evidence>
<keyword evidence="11" id="KW-0460">Magnesium</keyword>
<dbReference type="AlphaFoldDB" id="W8BEX4"/>
<accession>W8BEX4</accession>
<dbReference type="InterPro" id="IPR054722">
    <property type="entry name" value="PolX-like_BBD"/>
</dbReference>
<keyword evidence="13" id="KW-0695">RNA-directed DNA polymerase</keyword>
<evidence type="ECO:0000256" key="12">
    <source>
        <dbReference type="ARBA" id="ARBA00022908"/>
    </source>
</evidence>
<keyword evidence="16" id="KW-0233">DNA recombination</keyword>
<dbReference type="InterPro" id="IPR025724">
    <property type="entry name" value="GAG-pre-integrase_dom"/>
</dbReference>
<keyword evidence="8" id="KW-0255">Endonuclease</keyword>
<feature type="non-terminal residue" evidence="21">
    <location>
        <position position="1062"/>
    </location>
</feature>
<dbReference type="InterPro" id="IPR057670">
    <property type="entry name" value="SH3_retrovirus"/>
</dbReference>
<dbReference type="GO" id="GO:0003964">
    <property type="term" value="F:RNA-directed DNA polymerase activity"/>
    <property type="evidence" value="ECO:0007669"/>
    <property type="project" value="UniProtKB-KW"/>
</dbReference>
<dbReference type="InterPro" id="IPR001878">
    <property type="entry name" value="Znf_CCHC"/>
</dbReference>
<evidence type="ECO:0000256" key="1">
    <source>
        <dbReference type="ARBA" id="ARBA00002180"/>
    </source>
</evidence>
<dbReference type="InterPro" id="IPR012337">
    <property type="entry name" value="RNaseH-like_sf"/>
</dbReference>
<dbReference type="SUPFAM" id="SSF56672">
    <property type="entry name" value="DNA/RNA polymerases"/>
    <property type="match status" value="1"/>
</dbReference>
<dbReference type="PANTHER" id="PTHR42648">
    <property type="entry name" value="TRANSPOSASE, PUTATIVE-RELATED"/>
    <property type="match status" value="1"/>
</dbReference>
<evidence type="ECO:0000256" key="11">
    <source>
        <dbReference type="ARBA" id="ARBA00022842"/>
    </source>
</evidence>
<proteinExistence type="evidence at transcript level"/>
<dbReference type="Pfam" id="PF22936">
    <property type="entry name" value="Pol_BBD"/>
    <property type="match status" value="1"/>
</dbReference>
<dbReference type="GO" id="GO:0042575">
    <property type="term" value="C:DNA polymerase complex"/>
    <property type="evidence" value="ECO:0007669"/>
    <property type="project" value="UniProtKB-ARBA"/>
</dbReference>
<keyword evidence="14" id="KW-0808">Transferase</keyword>
<evidence type="ECO:0000259" key="20">
    <source>
        <dbReference type="PROSITE" id="PS50994"/>
    </source>
</evidence>
<evidence type="ECO:0000256" key="9">
    <source>
        <dbReference type="ARBA" id="ARBA00022801"/>
    </source>
</evidence>
<keyword evidence="5" id="KW-0479">Metal-binding</keyword>
<keyword evidence="3" id="KW-0645">Protease</keyword>
<evidence type="ECO:0000256" key="14">
    <source>
        <dbReference type="ARBA" id="ARBA00022932"/>
    </source>
</evidence>
<evidence type="ECO:0000256" key="2">
    <source>
        <dbReference type="ARBA" id="ARBA00022612"/>
    </source>
</evidence>
<dbReference type="GO" id="GO:0004519">
    <property type="term" value="F:endonuclease activity"/>
    <property type="evidence" value="ECO:0007669"/>
    <property type="project" value="UniProtKB-KW"/>
</dbReference>
<dbReference type="GO" id="GO:0003676">
    <property type="term" value="F:nucleic acid binding"/>
    <property type="evidence" value="ECO:0007669"/>
    <property type="project" value="InterPro"/>
</dbReference>
<dbReference type="InterPro" id="IPR036875">
    <property type="entry name" value="Znf_CCHC_sf"/>
</dbReference>
<dbReference type="GO" id="GO:0003887">
    <property type="term" value="F:DNA-directed DNA polymerase activity"/>
    <property type="evidence" value="ECO:0007669"/>
    <property type="project" value="UniProtKB-KW"/>
</dbReference>
<evidence type="ECO:0000259" key="19">
    <source>
        <dbReference type="PROSITE" id="PS50158"/>
    </source>
</evidence>
<dbReference type="Pfam" id="PF25597">
    <property type="entry name" value="SH3_retrovirus"/>
    <property type="match status" value="1"/>
</dbReference>
<dbReference type="PANTHER" id="PTHR42648:SF11">
    <property type="entry name" value="TRANSPOSON TY4-P GAG-POL POLYPROTEIN"/>
    <property type="match status" value="1"/>
</dbReference>
<dbReference type="GO" id="GO:0004190">
    <property type="term" value="F:aspartic-type endopeptidase activity"/>
    <property type="evidence" value="ECO:0007669"/>
    <property type="project" value="UniProtKB-KW"/>
</dbReference>
<dbReference type="InterPro" id="IPR013103">
    <property type="entry name" value="RVT_2"/>
</dbReference>
<dbReference type="InterPro" id="IPR036397">
    <property type="entry name" value="RNaseH_sf"/>
</dbReference>
<dbReference type="Pfam" id="PF13976">
    <property type="entry name" value="gag_pre-integrs"/>
    <property type="match status" value="1"/>
</dbReference>
<evidence type="ECO:0000256" key="4">
    <source>
        <dbReference type="ARBA" id="ARBA00022722"/>
    </source>
</evidence>
<feature type="domain" description="Integrase catalytic" evidence="20">
    <location>
        <begin position="442"/>
        <end position="620"/>
    </location>
</feature>
<evidence type="ECO:0000256" key="15">
    <source>
        <dbReference type="ARBA" id="ARBA00023113"/>
    </source>
</evidence>
<dbReference type="InterPro" id="IPR001584">
    <property type="entry name" value="Integrase_cat-core"/>
</dbReference>
<evidence type="ECO:0000256" key="6">
    <source>
        <dbReference type="ARBA" id="ARBA00022741"/>
    </source>
</evidence>
<dbReference type="GO" id="GO:0005524">
    <property type="term" value="F:ATP binding"/>
    <property type="evidence" value="ECO:0007669"/>
    <property type="project" value="UniProtKB-KW"/>
</dbReference>
<keyword evidence="18" id="KW-0862">Zinc</keyword>
<evidence type="ECO:0000256" key="7">
    <source>
        <dbReference type="ARBA" id="ARBA00022750"/>
    </source>
</evidence>
<comment type="function">
    <text evidence="1">The aspartyl protease (PR) mediates the proteolytic cleavages of the Gag and Gag-Pol polyproteins after assembly of the VLP.</text>
</comment>
<sequence>MSSTGLLQIEKLDGHNYDSWSVQMKSILIHSDLWKVVSGRFVKTEAVSEKWDELDEKALATLTLGVKTSQLMHIRKCKTSLEAWIVLQNLYKSTGPVRKVCLYKKLMSMQMQEGDDVQKHMNEFSNAADKLAEMDTALPDELLVVMLLSSLPKSFDNFVIAMETRDNLPPFNFVTAKIIEEGERKRDKPIENTGIHVYAQVNSRKTSNNIKQIEQSKSKSRKELRCYACGRTGHFAAKCRDIDKRRNMYGEQKSFTMLAAATNASILNSPSWCVDSGATAHMCSDRNVFTKFEERKERITLAGGNYMYAEGIGEIEFKSRYGDLLLKDVLYIPEMGGNFISVSKAVQRGFYVKFTNANALIYDNDGKVVLKATHSGGLFVVMNENAKCFNANTNECEKWHARFGHLSYGSLQQLVSHNMVHGIENVKFSKEIKCTVCMKSKIHTQPFPQKAAVRSKELLDLIHTDVCGPFRTLSLGGAKYFVTFIDDKSRRVFIYFIRSKDEVYDKFVTFKNMVERQTGRKIKAVRSDNGLEFVNKNFDDLFKHCGIKRQLTVPYTPQQNGVSERMNRTIVEMMRAMLIQANASDMLWAEAVATAAYIRNRAPTKALDGMTPYEIWTGRKPTVKHLRVFGSTAVCLDKTQSNKLKAKGKEFKMVGYSLTSKAYRLYDPEYRRVIEARDVMFAELSKSEENSSMDSTIILPQTFTLENSLKEYNNNNNNIIDNENSGDREDDETECDDEYVDADAGTEEEQEMRFGRGRPTYIRSGMRGRPKKVRNVLNAIHTTKSITIPNTLTEALQSEHAKEWTDAMNKEYKSLIDKETWKLESLPERQRAIGCRWVFDVKRNDNGTVERFKCRLVAKGCSQQYGVNYSDTYSPVIRHSTIRLILALAVEWKLFVHQMDVCTAYLNSELRDVVYMKQPEVFIDENHADKVLRLNKAIYGLKQSGKEWNATLDNVLKSIGYEPCVSEPCLYKRKVKHDISLIAVYVDDLIIACKSESELHEVKSKISSSFKCVDKGKLHYFLGIKVEREGDLGAFHMSQSQYIKDILQRHGMTQCRYAATPL</sequence>
<keyword evidence="14" id="KW-0548">Nucleotidyltransferase</keyword>
<dbReference type="Pfam" id="PF00665">
    <property type="entry name" value="rve"/>
    <property type="match status" value="1"/>
</dbReference>
<evidence type="ECO:0000256" key="13">
    <source>
        <dbReference type="ARBA" id="ARBA00022918"/>
    </source>
</evidence>
<keyword evidence="2" id="KW-1188">Viral release from host cell</keyword>
<dbReference type="Gene3D" id="4.10.60.10">
    <property type="entry name" value="Zinc finger, CCHC-type"/>
    <property type="match status" value="1"/>
</dbReference>
<keyword evidence="14" id="KW-0239">DNA-directed DNA polymerase</keyword>
<evidence type="ECO:0000256" key="18">
    <source>
        <dbReference type="PROSITE-ProRule" id="PRU00047"/>
    </source>
</evidence>
<evidence type="ECO:0000256" key="3">
    <source>
        <dbReference type="ARBA" id="ARBA00022670"/>
    </source>
</evidence>
<dbReference type="GO" id="GO:0006310">
    <property type="term" value="P:DNA recombination"/>
    <property type="evidence" value="ECO:0007669"/>
    <property type="project" value="UniProtKB-KW"/>
</dbReference>
<evidence type="ECO:0000256" key="10">
    <source>
        <dbReference type="ARBA" id="ARBA00022840"/>
    </source>
</evidence>
<dbReference type="Gene3D" id="3.30.420.10">
    <property type="entry name" value="Ribonuclease H-like superfamily/Ribonuclease H"/>
    <property type="match status" value="1"/>
</dbReference>
<dbReference type="SUPFAM" id="SSF57756">
    <property type="entry name" value="Retrovirus zinc finger-like domains"/>
    <property type="match status" value="1"/>
</dbReference>
<dbReference type="EMBL" id="GAMC01011082">
    <property type="protein sequence ID" value="JAB95473.1"/>
    <property type="molecule type" value="mRNA"/>
</dbReference>
<keyword evidence="9" id="KW-0378">Hydrolase</keyword>
<evidence type="ECO:0000313" key="21">
    <source>
        <dbReference type="EMBL" id="JAB95473.1"/>
    </source>
</evidence>
<dbReference type="Pfam" id="PF14223">
    <property type="entry name" value="Retrotran_gag_2"/>
    <property type="match status" value="1"/>
</dbReference>
<reference evidence="21" key="2">
    <citation type="journal article" date="2014" name="BMC Genomics">
        <title>A genomic perspective to assessing quality of mass-reared SIT flies used in Mediterranean fruit fly (Ceratitis capitata) eradication in California.</title>
        <authorList>
            <person name="Calla B."/>
            <person name="Hall B."/>
            <person name="Hou S."/>
            <person name="Geib S.M."/>
        </authorList>
    </citation>
    <scope>NUCLEOTIDE SEQUENCE</scope>
</reference>
<dbReference type="OrthoDB" id="10249572at2759"/>